<protein>
    <recommendedName>
        <fullName evidence="5">Delta(3)-Delta(2)-enoyl-CoA isomerase</fullName>
        <ecNumber evidence="5">5.3.3.8</ecNumber>
    </recommendedName>
</protein>
<dbReference type="SUPFAM" id="SSF52096">
    <property type="entry name" value="ClpP/crotonase"/>
    <property type="match status" value="1"/>
</dbReference>
<evidence type="ECO:0000256" key="2">
    <source>
        <dbReference type="ARBA" id="ARBA00000765"/>
    </source>
</evidence>
<keyword evidence="8" id="KW-0413">Isomerase</keyword>
<evidence type="ECO:0000256" key="3">
    <source>
        <dbReference type="ARBA" id="ARBA00005005"/>
    </source>
</evidence>
<evidence type="ECO:0000313" key="8">
    <source>
        <dbReference type="RefSeq" id="XP_021841873.1"/>
    </source>
</evidence>
<accession>A0A9R0I3E3</accession>
<dbReference type="Pfam" id="PF00378">
    <property type="entry name" value="ECH_1"/>
    <property type="match status" value="1"/>
</dbReference>
<dbReference type="Proteomes" id="UP000813463">
    <property type="component" value="Chromosome 5"/>
</dbReference>
<sequence length="242" mass="27001">MCSVEKRGNIFILTLTTNNDDVNDEHRLNPTLIASIRSAISDIKSQATASPNTSFALITTTTGKFFSNGFDLRWAQSSGKFLNNLHLMVDSFKPLIADFISLPMPTIAAINGHAAAAGFALALSHDYMLMRKDRGVLYMSEVDIGMTFPEYFNVLFREKVGWKARREIMMRGKKVRGDEGVKMGIVDEALESGVFERGLKLAEELIKKKWNGEVYAEIRKGMFPDLSQELGLTRKAVVASRL</sequence>
<dbReference type="GeneID" id="110782094"/>
<dbReference type="InterPro" id="IPR029045">
    <property type="entry name" value="ClpP/crotonase-like_dom_sf"/>
</dbReference>
<evidence type="ECO:0000256" key="6">
    <source>
        <dbReference type="ARBA" id="ARBA00023098"/>
    </source>
</evidence>
<evidence type="ECO:0000256" key="5">
    <source>
        <dbReference type="ARBA" id="ARBA00012064"/>
    </source>
</evidence>
<dbReference type="InterPro" id="IPR001753">
    <property type="entry name" value="Enoyl-CoA_hydra/iso"/>
</dbReference>
<dbReference type="GO" id="GO:0006635">
    <property type="term" value="P:fatty acid beta-oxidation"/>
    <property type="evidence" value="ECO:0000318"/>
    <property type="project" value="GO_Central"/>
</dbReference>
<dbReference type="KEGG" id="soe:110782094"/>
<dbReference type="FunFam" id="3.90.226.10:FF:000049">
    <property type="entry name" value="Enoyl-CoA delta isomerase 3"/>
    <property type="match status" value="1"/>
</dbReference>
<dbReference type="Gene3D" id="3.90.226.10">
    <property type="entry name" value="2-enoyl-CoA Hydratase, Chain A, domain 1"/>
    <property type="match status" value="1"/>
</dbReference>
<comment type="pathway">
    <text evidence="3">Lipid metabolism; fatty acid beta-oxidation.</text>
</comment>
<comment type="catalytic activity">
    <reaction evidence="1">
        <text>a (3Z)-enoyl-CoA = a 4-saturated (2E)-enoyl-CoA</text>
        <dbReference type="Rhea" id="RHEA:45900"/>
        <dbReference type="ChEBI" id="CHEBI:85097"/>
        <dbReference type="ChEBI" id="CHEBI:85489"/>
        <dbReference type="EC" id="5.3.3.8"/>
    </reaction>
</comment>
<dbReference type="OrthoDB" id="410701at2759"/>
<gene>
    <name evidence="8" type="primary">LOC110782094</name>
</gene>
<dbReference type="PANTHER" id="PTHR11941:SF75">
    <property type="entry name" value="ENOYL-COA HYDRATASE_ISOMERASE FAMILY PROTEIN"/>
    <property type="match status" value="1"/>
</dbReference>
<dbReference type="GO" id="GO:0005777">
    <property type="term" value="C:peroxisome"/>
    <property type="evidence" value="ECO:0007669"/>
    <property type="project" value="TreeGrafter"/>
</dbReference>
<organism evidence="7 8">
    <name type="scientific">Spinacia oleracea</name>
    <name type="common">Spinach</name>
    <dbReference type="NCBI Taxonomy" id="3562"/>
    <lineage>
        <taxon>Eukaryota</taxon>
        <taxon>Viridiplantae</taxon>
        <taxon>Streptophyta</taxon>
        <taxon>Embryophyta</taxon>
        <taxon>Tracheophyta</taxon>
        <taxon>Spermatophyta</taxon>
        <taxon>Magnoliopsida</taxon>
        <taxon>eudicotyledons</taxon>
        <taxon>Gunneridae</taxon>
        <taxon>Pentapetalae</taxon>
        <taxon>Caryophyllales</taxon>
        <taxon>Chenopodiaceae</taxon>
        <taxon>Chenopodioideae</taxon>
        <taxon>Anserineae</taxon>
        <taxon>Spinacia</taxon>
    </lineage>
</organism>
<comment type="similarity">
    <text evidence="4">Belongs to the enoyl-CoA hydratase/isomerase family.</text>
</comment>
<reference evidence="8" key="2">
    <citation type="submission" date="2025-08" db="UniProtKB">
        <authorList>
            <consortium name="RefSeq"/>
        </authorList>
    </citation>
    <scope>IDENTIFICATION</scope>
    <source>
        <tissue evidence="8">Leaf</tissue>
    </source>
</reference>
<dbReference type="AlphaFoldDB" id="A0A9R0I3E3"/>
<dbReference type="GO" id="GO:0004165">
    <property type="term" value="F:delta(3)-delta(2)-enoyl-CoA isomerase activity"/>
    <property type="evidence" value="ECO:0000318"/>
    <property type="project" value="GO_Central"/>
</dbReference>
<keyword evidence="6" id="KW-0443">Lipid metabolism</keyword>
<name>A0A9R0I3E3_SPIOL</name>
<dbReference type="EC" id="5.3.3.8" evidence="5"/>
<dbReference type="RefSeq" id="XP_021841873.1">
    <property type="nucleotide sequence ID" value="XM_021986181.2"/>
</dbReference>
<proteinExistence type="inferred from homology"/>
<dbReference type="CDD" id="cd06558">
    <property type="entry name" value="crotonase-like"/>
    <property type="match status" value="1"/>
</dbReference>
<evidence type="ECO:0000256" key="1">
    <source>
        <dbReference type="ARBA" id="ARBA00000452"/>
    </source>
</evidence>
<comment type="catalytic activity">
    <reaction evidence="2">
        <text>a (3E)-enoyl-CoA = a 4-saturated (2E)-enoyl-CoA</text>
        <dbReference type="Rhea" id="RHEA:45228"/>
        <dbReference type="ChEBI" id="CHEBI:58521"/>
        <dbReference type="ChEBI" id="CHEBI:85097"/>
        <dbReference type="EC" id="5.3.3.8"/>
    </reaction>
</comment>
<keyword evidence="7" id="KW-1185">Reference proteome</keyword>
<dbReference type="PANTHER" id="PTHR11941">
    <property type="entry name" value="ENOYL-COA HYDRATASE-RELATED"/>
    <property type="match status" value="1"/>
</dbReference>
<reference evidence="7" key="1">
    <citation type="journal article" date="2021" name="Nat. Commun.">
        <title>Genomic analyses provide insights into spinach domestication and the genetic basis of agronomic traits.</title>
        <authorList>
            <person name="Cai X."/>
            <person name="Sun X."/>
            <person name="Xu C."/>
            <person name="Sun H."/>
            <person name="Wang X."/>
            <person name="Ge C."/>
            <person name="Zhang Z."/>
            <person name="Wang Q."/>
            <person name="Fei Z."/>
            <person name="Jiao C."/>
            <person name="Wang Q."/>
        </authorList>
    </citation>
    <scope>NUCLEOTIDE SEQUENCE [LARGE SCALE GENOMIC DNA]</scope>
    <source>
        <strain evidence="7">cv. Varoflay</strain>
    </source>
</reference>
<evidence type="ECO:0000313" key="7">
    <source>
        <dbReference type="Proteomes" id="UP000813463"/>
    </source>
</evidence>
<evidence type="ECO:0000256" key="4">
    <source>
        <dbReference type="ARBA" id="ARBA00005254"/>
    </source>
</evidence>